<dbReference type="PANTHER" id="PTHR45677:SF8">
    <property type="entry name" value="CYSTEINE SULFINIC ACID DECARBOXYLASE"/>
    <property type="match status" value="1"/>
</dbReference>
<dbReference type="EMBL" id="JABBJJ010000103">
    <property type="protein sequence ID" value="NMO17574.1"/>
    <property type="molecule type" value="Genomic_DNA"/>
</dbReference>
<dbReference type="Gene3D" id="3.40.640.10">
    <property type="entry name" value="Type I PLP-dependent aspartate aminotransferase-like (Major domain)"/>
    <property type="match status" value="1"/>
</dbReference>
<evidence type="ECO:0000256" key="1">
    <source>
        <dbReference type="ARBA" id="ARBA00001933"/>
    </source>
</evidence>
<dbReference type="Gene3D" id="3.90.1150.10">
    <property type="entry name" value="Aspartate Aminotransferase, domain 1"/>
    <property type="match status" value="1"/>
</dbReference>
<accession>A0A848LIN1</accession>
<dbReference type="InterPro" id="IPR015424">
    <property type="entry name" value="PyrdxlP-dep_Trfase"/>
</dbReference>
<evidence type="ECO:0000256" key="3">
    <source>
        <dbReference type="ARBA" id="ARBA00022793"/>
    </source>
</evidence>
<dbReference type="PANTHER" id="PTHR45677">
    <property type="entry name" value="GLUTAMATE DECARBOXYLASE-RELATED"/>
    <property type="match status" value="1"/>
</dbReference>
<gene>
    <name evidence="9" type="ORF">HG543_22300</name>
</gene>
<dbReference type="GO" id="GO:0008483">
    <property type="term" value="F:transaminase activity"/>
    <property type="evidence" value="ECO:0007669"/>
    <property type="project" value="UniProtKB-KW"/>
</dbReference>
<proteinExistence type="inferred from homology"/>
<dbReference type="GO" id="GO:0016831">
    <property type="term" value="F:carboxy-lyase activity"/>
    <property type="evidence" value="ECO:0007669"/>
    <property type="project" value="UniProtKB-KW"/>
</dbReference>
<dbReference type="RefSeq" id="WP_169346854.1">
    <property type="nucleotide sequence ID" value="NZ_JABBJJ010000103.1"/>
</dbReference>
<dbReference type="GO" id="GO:0019752">
    <property type="term" value="P:carboxylic acid metabolic process"/>
    <property type="evidence" value="ECO:0007669"/>
    <property type="project" value="InterPro"/>
</dbReference>
<protein>
    <submittedName>
        <fullName evidence="9">Aspartate aminotransferase family protein</fullName>
    </submittedName>
</protein>
<evidence type="ECO:0000256" key="5">
    <source>
        <dbReference type="ARBA" id="ARBA00023239"/>
    </source>
</evidence>
<dbReference type="Pfam" id="PF00282">
    <property type="entry name" value="Pyridoxal_deC"/>
    <property type="match status" value="1"/>
</dbReference>
<name>A0A848LIN1_9BACT</name>
<reference evidence="9 10" key="1">
    <citation type="submission" date="2020-04" db="EMBL/GenBank/DDBJ databases">
        <title>Draft genome of Pyxidicoccus fallax type strain.</title>
        <authorList>
            <person name="Whitworth D.E."/>
        </authorList>
    </citation>
    <scope>NUCLEOTIDE SEQUENCE [LARGE SCALE GENOMIC DNA]</scope>
    <source>
        <strain evidence="9 10">DSM 14698</strain>
    </source>
</reference>
<comment type="cofactor">
    <cofactor evidence="1 6 7">
        <name>pyridoxal 5'-phosphate</name>
        <dbReference type="ChEBI" id="CHEBI:597326"/>
    </cofactor>
</comment>
<sequence length="522" mass="54204">MRVEAEEGKQQAPDVAPRWPRRPSSVLAGSREGLAAVSAALTGAVGSALAIARWPTGPLRAGAPADVLAAAKAALGGDGIPEEGMGSEAALARLGRVLVEHGLHLSHAHAVAHLQPPPLAVAVAADALASASNASLDTYDSGPSAIAVERWLIAGLIELAGLGSSADGVLTPGGSLSNLMGLLLARDAAALRRGIDARKEGVSALPGPVVFCSELAHFSVHRACAALGLGEGAVRPVPTDSRRRMSPDALAAMLRELGPEHTPLAIIATAGTTDFGSVDPLPQIAAIAAEHGVWLHVDAAYGFGTLFSERLAPRLAGIELADSITLDLHKLGWQPAAASVLLVSDAKAFTALERQVAYLNPEDDSEAGYDGLLGRSLQTTRRPDAVKVAATLLAHGRRGLGDMVDTCHDLARHAEARIKAEPELELVAPAELTTVVFRYRTGEDPAREDEINGQLRRRLMETGVALIGRTAVRLDGPGSPERVCLKFTLLNPTTTPEELDALVNAVLAAGRACSPRYQKGAA</sequence>
<keyword evidence="9" id="KW-0808">Transferase</keyword>
<keyword evidence="9" id="KW-0032">Aminotransferase</keyword>
<dbReference type="InterPro" id="IPR015421">
    <property type="entry name" value="PyrdxlP-dep_Trfase_major"/>
</dbReference>
<evidence type="ECO:0000256" key="4">
    <source>
        <dbReference type="ARBA" id="ARBA00022898"/>
    </source>
</evidence>
<feature type="region of interest" description="Disordered" evidence="8">
    <location>
        <begin position="1"/>
        <end position="24"/>
    </location>
</feature>
<comment type="caution">
    <text evidence="9">The sequence shown here is derived from an EMBL/GenBank/DDBJ whole genome shotgun (WGS) entry which is preliminary data.</text>
</comment>
<dbReference type="GO" id="GO:0005737">
    <property type="term" value="C:cytoplasm"/>
    <property type="evidence" value="ECO:0007669"/>
    <property type="project" value="TreeGrafter"/>
</dbReference>
<evidence type="ECO:0000313" key="9">
    <source>
        <dbReference type="EMBL" id="NMO17574.1"/>
    </source>
</evidence>
<dbReference type="SUPFAM" id="SSF53383">
    <property type="entry name" value="PLP-dependent transferases"/>
    <property type="match status" value="1"/>
</dbReference>
<keyword evidence="10" id="KW-1185">Reference proteome</keyword>
<keyword evidence="5 7" id="KW-0456">Lyase</keyword>
<dbReference type="GO" id="GO:0030170">
    <property type="term" value="F:pyridoxal phosphate binding"/>
    <property type="evidence" value="ECO:0007669"/>
    <property type="project" value="InterPro"/>
</dbReference>
<keyword evidence="4 6" id="KW-0663">Pyridoxal phosphate</keyword>
<feature type="modified residue" description="N6-(pyridoxal phosphate)lysine" evidence="6">
    <location>
        <position position="330"/>
    </location>
</feature>
<dbReference type="InterPro" id="IPR015422">
    <property type="entry name" value="PyrdxlP-dep_Trfase_small"/>
</dbReference>
<evidence type="ECO:0000313" key="10">
    <source>
        <dbReference type="Proteomes" id="UP000518300"/>
    </source>
</evidence>
<dbReference type="InterPro" id="IPR002129">
    <property type="entry name" value="PyrdxlP-dep_de-COase"/>
</dbReference>
<dbReference type="Proteomes" id="UP000518300">
    <property type="component" value="Unassembled WGS sequence"/>
</dbReference>
<evidence type="ECO:0000256" key="2">
    <source>
        <dbReference type="ARBA" id="ARBA00009533"/>
    </source>
</evidence>
<evidence type="ECO:0000256" key="6">
    <source>
        <dbReference type="PIRSR" id="PIRSR602129-50"/>
    </source>
</evidence>
<keyword evidence="3" id="KW-0210">Decarboxylase</keyword>
<dbReference type="AlphaFoldDB" id="A0A848LIN1"/>
<organism evidence="9 10">
    <name type="scientific">Pyxidicoccus fallax</name>
    <dbReference type="NCBI Taxonomy" id="394095"/>
    <lineage>
        <taxon>Bacteria</taxon>
        <taxon>Pseudomonadati</taxon>
        <taxon>Myxococcota</taxon>
        <taxon>Myxococcia</taxon>
        <taxon>Myxococcales</taxon>
        <taxon>Cystobacterineae</taxon>
        <taxon>Myxococcaceae</taxon>
        <taxon>Pyxidicoccus</taxon>
    </lineage>
</organism>
<evidence type="ECO:0000256" key="8">
    <source>
        <dbReference type="SAM" id="MobiDB-lite"/>
    </source>
</evidence>
<evidence type="ECO:0000256" key="7">
    <source>
        <dbReference type="RuleBase" id="RU000382"/>
    </source>
</evidence>
<comment type="similarity">
    <text evidence="2 7">Belongs to the group II decarboxylase family.</text>
</comment>